<evidence type="ECO:0000313" key="4">
    <source>
        <dbReference type="Proteomes" id="UP000053815"/>
    </source>
</evidence>
<protein>
    <recommendedName>
        <fullName evidence="5">Phosphatidylserine decarboxylase</fullName>
    </recommendedName>
</protein>
<dbReference type="InterPro" id="IPR003817">
    <property type="entry name" value="PS_Dcarbxylase"/>
</dbReference>
<dbReference type="AlphaFoldDB" id="A0A0C9MTB7"/>
<evidence type="ECO:0000256" key="2">
    <source>
        <dbReference type="ARBA" id="ARBA00023239"/>
    </source>
</evidence>
<dbReference type="PANTHER" id="PTHR10067:SF17">
    <property type="entry name" value="PHOSPHATIDYLSERINE DECARBOXYLASE PROENZYME 2"/>
    <property type="match status" value="1"/>
</dbReference>
<dbReference type="Proteomes" id="UP000053815">
    <property type="component" value="Unassembled WGS sequence"/>
</dbReference>
<evidence type="ECO:0008006" key="5">
    <source>
        <dbReference type="Google" id="ProtNLM"/>
    </source>
</evidence>
<dbReference type="EMBL" id="DF836675">
    <property type="protein sequence ID" value="GAN10679.1"/>
    <property type="molecule type" value="Genomic_DNA"/>
</dbReference>
<keyword evidence="4" id="KW-1185">Reference proteome</keyword>
<accession>A0A0C9MTB7</accession>
<organism evidence="3">
    <name type="scientific">Mucor ambiguus</name>
    <dbReference type="NCBI Taxonomy" id="91626"/>
    <lineage>
        <taxon>Eukaryota</taxon>
        <taxon>Fungi</taxon>
        <taxon>Fungi incertae sedis</taxon>
        <taxon>Mucoromycota</taxon>
        <taxon>Mucoromycotina</taxon>
        <taxon>Mucoromycetes</taxon>
        <taxon>Mucorales</taxon>
        <taxon>Mucorineae</taxon>
        <taxon>Mucoraceae</taxon>
        <taxon>Mucor</taxon>
    </lineage>
</organism>
<dbReference type="PANTHER" id="PTHR10067">
    <property type="entry name" value="PHOSPHATIDYLSERINE DECARBOXYLASE"/>
    <property type="match status" value="1"/>
</dbReference>
<evidence type="ECO:0000256" key="1">
    <source>
        <dbReference type="ARBA" id="ARBA00022793"/>
    </source>
</evidence>
<proteinExistence type="predicted"/>
<gene>
    <name evidence="3" type="ORF">MAM1_0386c10224</name>
</gene>
<keyword evidence="2" id="KW-0456">Lyase</keyword>
<evidence type="ECO:0000313" key="3">
    <source>
        <dbReference type="EMBL" id="GAN10679.1"/>
    </source>
</evidence>
<dbReference type="OrthoDB" id="5973539at2759"/>
<dbReference type="GO" id="GO:0008654">
    <property type="term" value="P:phospholipid biosynthetic process"/>
    <property type="evidence" value="ECO:0007669"/>
    <property type="project" value="InterPro"/>
</dbReference>
<dbReference type="Pfam" id="PF02666">
    <property type="entry name" value="PS_Dcarbxylase"/>
    <property type="match status" value="1"/>
</dbReference>
<keyword evidence="1" id="KW-0210">Decarboxylase</keyword>
<reference evidence="3" key="1">
    <citation type="submission" date="2014-09" db="EMBL/GenBank/DDBJ databases">
        <title>Draft genome sequence of an oleaginous Mucoromycotina fungus Mucor ambiguus NBRC6742.</title>
        <authorList>
            <person name="Takeda I."/>
            <person name="Yamane N."/>
            <person name="Morita T."/>
            <person name="Tamano K."/>
            <person name="Machida M."/>
            <person name="Baker S."/>
            <person name="Koike H."/>
        </authorList>
    </citation>
    <scope>NUCLEOTIDE SEQUENCE</scope>
    <source>
        <strain evidence="3">NBRC 6742</strain>
    </source>
</reference>
<dbReference type="GO" id="GO:0004609">
    <property type="term" value="F:phosphatidylserine decarboxylase activity"/>
    <property type="evidence" value="ECO:0007669"/>
    <property type="project" value="InterPro"/>
</dbReference>
<name>A0A0C9MTB7_9FUNG</name>
<sequence length="408" mass="45764">MTVDEAIVLDCTDQKDVAEPYKPELEKHIEDKDQGALMRSLTFVVDQSTHVDASITGTLGGWLHTHLVPEGFRKAIEKKFGNFVIIRSTGELHYEEMPIYTRIGMHLLFGGYYRGKVDNSNVMHALFLKETVRQGQYFTQPESVKQIPSFVQHYSIEMDDYVVSDVNEYKNFNEFFTRAILPSKRPIAEADNHNILVAAADSRLNVFNSIDAATTFWIKGKEFTLANLLQDDALAEKLEGGSLAIFRLAPQDYHRYHTPAKGKVESIKPIVGTYFTGMESGCDVYTIGEQIKLTISMYPVNPCTVNQDLNVFTDNHRSVITLKSHHGFSFAVVSIGALLVGSIVHTHAERDKDLEKGQEMGYFQYGGSTVIAVFPKDTVAWDQDLIANSEKSIETVVTMGERIGTFTV</sequence>
<dbReference type="STRING" id="91626.A0A0C9MTB7"/>